<reference evidence="1" key="1">
    <citation type="submission" date="2020-04" db="EMBL/GenBank/DDBJ databases">
        <authorList>
            <person name="Alioto T."/>
            <person name="Alioto T."/>
            <person name="Gomez Garrido J."/>
        </authorList>
    </citation>
    <scope>NUCLEOTIDE SEQUENCE</scope>
    <source>
        <strain evidence="1">A484AB</strain>
    </source>
</reference>
<dbReference type="InterPro" id="IPR006652">
    <property type="entry name" value="Kelch_1"/>
</dbReference>
<dbReference type="AlphaFoldDB" id="A0A7D9HJU7"/>
<gene>
    <name evidence="1" type="ORF">PACLA_8A024418</name>
</gene>
<dbReference type="InterPro" id="IPR051746">
    <property type="entry name" value="Kelch_domain_containing_8"/>
</dbReference>
<name>A0A7D9HJU7_PARCT</name>
<dbReference type="Pfam" id="PF24681">
    <property type="entry name" value="Kelch_KLHDC2_KLHL20_DRC7"/>
    <property type="match status" value="1"/>
</dbReference>
<dbReference type="Gene3D" id="2.120.10.80">
    <property type="entry name" value="Kelch-type beta propeller"/>
    <property type="match status" value="1"/>
</dbReference>
<accession>A0A7D9HJU7</accession>
<dbReference type="PANTHER" id="PTHR46260:SF3">
    <property type="entry name" value="RING-TYPE DOMAIN-CONTAINING PROTEIN"/>
    <property type="match status" value="1"/>
</dbReference>
<evidence type="ECO:0000313" key="1">
    <source>
        <dbReference type="EMBL" id="CAB3986837.1"/>
    </source>
</evidence>
<dbReference type="EMBL" id="CACRXK020001080">
    <property type="protein sequence ID" value="CAB3986837.1"/>
    <property type="molecule type" value="Genomic_DNA"/>
</dbReference>
<evidence type="ECO:0000313" key="2">
    <source>
        <dbReference type="Proteomes" id="UP001152795"/>
    </source>
</evidence>
<dbReference type="SUPFAM" id="SSF117281">
    <property type="entry name" value="Kelch motif"/>
    <property type="match status" value="1"/>
</dbReference>
<protein>
    <submittedName>
        <fullName evidence="1">Galactose oxidase</fullName>
    </submittedName>
</protein>
<keyword evidence="2" id="KW-1185">Reference proteome</keyword>
<dbReference type="Proteomes" id="UP001152795">
    <property type="component" value="Unassembled WGS sequence"/>
</dbReference>
<comment type="caution">
    <text evidence="1">The sequence shown here is derived from an EMBL/GenBank/DDBJ whole genome shotgun (WGS) entry which is preliminary data.</text>
</comment>
<proteinExistence type="predicted"/>
<organism evidence="1 2">
    <name type="scientific">Paramuricea clavata</name>
    <name type="common">Red gorgonian</name>
    <name type="synonym">Violescent sea-whip</name>
    <dbReference type="NCBI Taxonomy" id="317549"/>
    <lineage>
        <taxon>Eukaryota</taxon>
        <taxon>Metazoa</taxon>
        <taxon>Cnidaria</taxon>
        <taxon>Anthozoa</taxon>
        <taxon>Octocorallia</taxon>
        <taxon>Malacalcyonacea</taxon>
        <taxon>Plexauridae</taxon>
        <taxon>Paramuricea</taxon>
    </lineage>
</organism>
<dbReference type="OrthoDB" id="45365at2759"/>
<dbReference type="InterPro" id="IPR015915">
    <property type="entry name" value="Kelch-typ_b-propeller"/>
</dbReference>
<sequence>MFDGKLPVKLSYHVVIVHQDHLYVIGGYSTSEKKTSDAIYELTLSPPYTAKLLTRMPQPRLSHGAEVVNGRLFILGGSTTGFSKDAIDNVVVYDFATNECNKCPSLPKSICKMSTVTWGNVVIVVGGADKNSQDLEDVFMYHTGTGRSERLPSLIQKRCDSSAVIMHDVIVVLGGRSDEQGYLNSVESFTMGDEQWKELPGM</sequence>
<dbReference type="PANTHER" id="PTHR46260">
    <property type="entry name" value="RING-TYPE DOMAIN-CONTAINING PROTEIN"/>
    <property type="match status" value="1"/>
</dbReference>
<dbReference type="Pfam" id="PF01344">
    <property type="entry name" value="Kelch_1"/>
    <property type="match status" value="1"/>
</dbReference>
<dbReference type="SMART" id="SM00612">
    <property type="entry name" value="Kelch"/>
    <property type="match status" value="3"/>
</dbReference>